<dbReference type="Proteomes" id="UP001281147">
    <property type="component" value="Unassembled WGS sequence"/>
</dbReference>
<evidence type="ECO:0000313" key="1">
    <source>
        <dbReference type="EMBL" id="KAK3704012.1"/>
    </source>
</evidence>
<accession>A0ACC3MUL2</accession>
<protein>
    <submittedName>
        <fullName evidence="1">Uncharacterized protein</fullName>
    </submittedName>
</protein>
<evidence type="ECO:0000313" key="2">
    <source>
        <dbReference type="Proteomes" id="UP001281147"/>
    </source>
</evidence>
<proteinExistence type="predicted"/>
<name>A0ACC3MUL2_9PEZI</name>
<sequence length="541" mass="59788">MAALHDEKSATGTVEKLAQANEIEVKVVRGSEAFNEALLKERPSFRDWMTWRLLGCVLLGCFAQTMNGFDGSLFGGLSAGDQFINFFNGSKTGEWQAINSAFYQIGGICALPFVGPALDTWGRKVGMIIGAFLIVVGTIINGTTLYDPGNTSQLQGGRFVLGFGVSIISAAGPIYVVETSHPAWRSVITAYCNTFWFTGSILSSGAVRGAIVLKGNISWQIPVWLQLFFPGLILLFVWFIPESPRWLFVNNKREQSRAVLAKWHGNGNNESAWVTLQIAEYEEYLNTNGADKRWWDYRALFGSRSGRYRLMCNCLFSVFGQWSGNGALTYYLPAVLLTIGITDSIKQANVNLGYACFQFFFALAGAAFVERIGRRKLMLGSMASVTVTWIAMTAAAGTFNNTGETDQNAANAMLAFIFIFGACFSFGITPLQALYPVEVLSFEQRAKGMAFSALCVNAAGLLNAYAWPIALERIGWHTYIIFLIWCAIQFTVFYFFFPETRRRTLEELDKIFNSPNPVKTSLVPHKIAVDSEGTIVASEDI</sequence>
<gene>
    <name evidence="1" type="ORF">LTR37_014115</name>
</gene>
<reference evidence="1" key="1">
    <citation type="submission" date="2023-07" db="EMBL/GenBank/DDBJ databases">
        <title>Black Yeasts Isolated from many extreme environments.</title>
        <authorList>
            <person name="Coleine C."/>
            <person name="Stajich J.E."/>
            <person name="Selbmann L."/>
        </authorList>
    </citation>
    <scope>NUCLEOTIDE SEQUENCE</scope>
    <source>
        <strain evidence="1">CCFEE 5714</strain>
    </source>
</reference>
<keyword evidence="2" id="KW-1185">Reference proteome</keyword>
<dbReference type="EMBL" id="JAUTXU010000144">
    <property type="protein sequence ID" value="KAK3704012.1"/>
    <property type="molecule type" value="Genomic_DNA"/>
</dbReference>
<organism evidence="1 2">
    <name type="scientific">Vermiconidia calcicola</name>
    <dbReference type="NCBI Taxonomy" id="1690605"/>
    <lineage>
        <taxon>Eukaryota</taxon>
        <taxon>Fungi</taxon>
        <taxon>Dikarya</taxon>
        <taxon>Ascomycota</taxon>
        <taxon>Pezizomycotina</taxon>
        <taxon>Dothideomycetes</taxon>
        <taxon>Dothideomycetidae</taxon>
        <taxon>Mycosphaerellales</taxon>
        <taxon>Extremaceae</taxon>
        <taxon>Vermiconidia</taxon>
    </lineage>
</organism>
<comment type="caution">
    <text evidence="1">The sequence shown here is derived from an EMBL/GenBank/DDBJ whole genome shotgun (WGS) entry which is preliminary data.</text>
</comment>